<evidence type="ECO:0000256" key="1">
    <source>
        <dbReference type="SAM" id="Phobius"/>
    </source>
</evidence>
<protein>
    <submittedName>
        <fullName evidence="2">DUF2975 domain-containing protein</fullName>
    </submittedName>
</protein>
<proteinExistence type="predicted"/>
<gene>
    <name evidence="2" type="ORF">F7231_26495</name>
</gene>
<feature type="transmembrane region" description="Helical" evidence="1">
    <location>
        <begin position="131"/>
        <end position="152"/>
    </location>
</feature>
<sequence>MFINKNLLMFAADLTLNYMENASLPRWLARLFAVLFYGQLLVYVTSAGVLLYLIAFGLPEGGRWTMTANVDGIVSAPKSMPKTGEELKQWSKPTFELVQDSVRSLSLDRVDDSLYLSIKGPVDLTRLPLPLWLVGSTRLLLALLGIFTSYMFMKLFQSLADRRVFDEQQTSRLTRIGQGLLVFTMLNVVTKWMAGVGTSDYLESYGFIISEPTEQNYNLGVSAPSSDVIMVLTGLCILALAQVFKYGMQLKQENELTI</sequence>
<accession>A0ABX0QR26</accession>
<organism evidence="2 3">
    <name type="scientific">Fibrivirga algicola</name>
    <dbReference type="NCBI Taxonomy" id="2950420"/>
    <lineage>
        <taxon>Bacteria</taxon>
        <taxon>Pseudomonadati</taxon>
        <taxon>Bacteroidota</taxon>
        <taxon>Cytophagia</taxon>
        <taxon>Cytophagales</taxon>
        <taxon>Spirosomataceae</taxon>
        <taxon>Fibrivirga</taxon>
    </lineage>
</organism>
<dbReference type="Pfam" id="PF11188">
    <property type="entry name" value="DUF2975"/>
    <property type="match status" value="1"/>
</dbReference>
<feature type="transmembrane region" description="Helical" evidence="1">
    <location>
        <begin position="173"/>
        <end position="194"/>
    </location>
</feature>
<reference evidence="3" key="2">
    <citation type="submission" date="2023-07" db="EMBL/GenBank/DDBJ databases">
        <authorList>
            <person name="Jung D.-H."/>
        </authorList>
    </citation>
    <scope>NUCLEOTIDE SEQUENCE [LARGE SCALE GENOMIC DNA]</scope>
    <source>
        <strain evidence="3">JA-25</strain>
    </source>
</reference>
<keyword evidence="1" id="KW-1133">Transmembrane helix</keyword>
<comment type="caution">
    <text evidence="2">The sequence shown here is derived from an EMBL/GenBank/DDBJ whole genome shotgun (WGS) entry which is preliminary data.</text>
</comment>
<keyword evidence="3" id="KW-1185">Reference proteome</keyword>
<evidence type="ECO:0000313" key="3">
    <source>
        <dbReference type="Proteomes" id="UP000606008"/>
    </source>
</evidence>
<reference evidence="3" key="1">
    <citation type="submission" date="2019-09" db="EMBL/GenBank/DDBJ databases">
        <authorList>
            <person name="Jung D.-H."/>
        </authorList>
    </citation>
    <scope>NUCLEOTIDE SEQUENCE [LARGE SCALE GENOMIC DNA]</scope>
    <source>
        <strain evidence="3">JA-25</strain>
    </source>
</reference>
<dbReference type="EMBL" id="WAEL01000014">
    <property type="protein sequence ID" value="NID13746.1"/>
    <property type="molecule type" value="Genomic_DNA"/>
</dbReference>
<feature type="transmembrane region" description="Helical" evidence="1">
    <location>
        <begin position="228"/>
        <end position="248"/>
    </location>
</feature>
<evidence type="ECO:0000313" key="2">
    <source>
        <dbReference type="EMBL" id="NID13746.1"/>
    </source>
</evidence>
<keyword evidence="1" id="KW-0812">Transmembrane</keyword>
<name>A0ABX0QR26_9BACT</name>
<dbReference type="InterPro" id="IPR021354">
    <property type="entry name" value="DUF2975"/>
</dbReference>
<dbReference type="Proteomes" id="UP000606008">
    <property type="component" value="Unassembled WGS sequence"/>
</dbReference>
<feature type="transmembrane region" description="Helical" evidence="1">
    <location>
        <begin position="27"/>
        <end position="55"/>
    </location>
</feature>
<keyword evidence="1" id="KW-0472">Membrane</keyword>